<sequence>MAGEKIISPISPEPIHEWIVLPTQHIDDLIKKAHRNSLLVDDLLV</sequence>
<dbReference type="Proteomes" id="UP000002045">
    <property type="component" value="Chromosome"/>
</dbReference>
<accession>D3UZ67</accession>
<evidence type="ECO:0000313" key="1">
    <source>
        <dbReference type="EMBL" id="CBJ79649.1"/>
    </source>
</evidence>
<evidence type="ECO:0000313" key="2">
    <source>
        <dbReference type="Proteomes" id="UP000002045"/>
    </source>
</evidence>
<protein>
    <submittedName>
        <fullName evidence="1">Uncharacterized protein</fullName>
    </submittedName>
</protein>
<gene>
    <name evidence="1" type="ordered locus">XBJ1_0500</name>
</gene>
<dbReference type="AlphaFoldDB" id="D3UZ67"/>
<dbReference type="KEGG" id="xbo:XBJ1_0500"/>
<dbReference type="STRING" id="406818.XBJ1_0500"/>
<organism evidence="1 2">
    <name type="scientific">Xenorhabdus bovienii (strain SS-2004)</name>
    <name type="common">Xenorhabdus nematophila subsp. bovienii</name>
    <dbReference type="NCBI Taxonomy" id="406818"/>
    <lineage>
        <taxon>Bacteria</taxon>
        <taxon>Pseudomonadati</taxon>
        <taxon>Pseudomonadota</taxon>
        <taxon>Gammaproteobacteria</taxon>
        <taxon>Enterobacterales</taxon>
        <taxon>Morganellaceae</taxon>
        <taxon>Xenorhabdus</taxon>
    </lineage>
</organism>
<dbReference type="EMBL" id="FN667741">
    <property type="protein sequence ID" value="CBJ79649.1"/>
    <property type="molecule type" value="Genomic_DNA"/>
</dbReference>
<reference evidence="1" key="1">
    <citation type="journal article" date="2011" name="PLoS ONE">
        <title>The entomopathogenic bacterial endosymbionts xenorhabdus and photorhabdus: convergent lifestyles from divergent genomes.</title>
        <authorList>
            <person name="Chaston J.M."/>
            <person name="Suen G."/>
            <person name="Tucker S.L."/>
            <person name="Andersen A.W."/>
            <person name="Bhasin A."/>
            <person name="Bode E."/>
            <person name="Bode H.B."/>
            <person name="Brachmann A.O."/>
            <person name="Cowles C.E."/>
            <person name="Cowles K.N."/>
            <person name="Darby C."/>
            <person name="de Leon L."/>
            <person name="Drace K."/>
            <person name="Du Z."/>
            <person name="Givaudan A."/>
            <person name="Herbert Tran E.E."/>
            <person name="Jewell K.A."/>
            <person name="Knack J.J."/>
            <person name="Krasomil-Osterfeld K.C."/>
            <person name="Kukor R."/>
            <person name="Lanois A."/>
            <person name="Latreille P."/>
            <person name="Leimgruber N.K."/>
            <person name="Lipke C.M."/>
            <person name="Liu R."/>
            <person name="Lu X."/>
            <person name="Martens E.C."/>
            <person name="Marri P.R."/>
            <person name="Medigue C."/>
            <person name="Menard M.L."/>
            <person name="Miller N.M."/>
            <person name="Morales-Soto N."/>
            <person name="Norton S."/>
            <person name="Ogier J.C."/>
            <person name="Orchard S.S."/>
            <person name="Park D."/>
            <person name="Park Y."/>
            <person name="Qurollo B.A."/>
            <person name="Sugar D.R."/>
            <person name="Richards G.R."/>
            <person name="Rouy Z."/>
            <person name="Slominski B."/>
            <person name="Slominski K."/>
            <person name="Snyder H."/>
            <person name="Tjaden B.C."/>
            <person name="van der Hoeven R."/>
            <person name="Welch R.D."/>
            <person name="Wheeler C."/>
            <person name="Xiang B."/>
            <person name="Barbazuk B."/>
            <person name="Gaudriault S."/>
            <person name="Goodner B."/>
            <person name="Slater S.C."/>
            <person name="Forst S."/>
            <person name="Goldman B.S."/>
            <person name="Goodrich-Blair H."/>
        </authorList>
    </citation>
    <scope>NUCLEOTIDE SEQUENCE [LARGE SCALE GENOMIC DNA]</scope>
    <source>
        <strain evidence="1">SS-2004</strain>
    </source>
</reference>
<proteinExistence type="predicted"/>
<name>D3UZ67_XENBS</name>
<dbReference type="HOGENOM" id="CLU_3207036_0_0_6"/>